<organism evidence="1 2">
    <name type="scientific">Microbacterium saccharophilum</name>
    <dbReference type="NCBI Taxonomy" id="1213358"/>
    <lineage>
        <taxon>Bacteria</taxon>
        <taxon>Bacillati</taxon>
        <taxon>Actinomycetota</taxon>
        <taxon>Actinomycetes</taxon>
        <taxon>Micrococcales</taxon>
        <taxon>Microbacteriaceae</taxon>
        <taxon>Microbacterium</taxon>
    </lineage>
</organism>
<evidence type="ECO:0008006" key="3">
    <source>
        <dbReference type="Google" id="ProtNLM"/>
    </source>
</evidence>
<proteinExistence type="predicted"/>
<protein>
    <recommendedName>
        <fullName evidence="3">Site-specific integrase</fullName>
    </recommendedName>
</protein>
<dbReference type="OrthoDB" id="3405537at2"/>
<dbReference type="EMBL" id="VRSX01000003">
    <property type="protein sequence ID" value="TXK11195.1"/>
    <property type="molecule type" value="Genomic_DNA"/>
</dbReference>
<accession>A0A5C8HY11</accession>
<gene>
    <name evidence="1" type="ORF">FVP74_07550</name>
</gene>
<evidence type="ECO:0000313" key="1">
    <source>
        <dbReference type="EMBL" id="TXK11195.1"/>
    </source>
</evidence>
<evidence type="ECO:0000313" key="2">
    <source>
        <dbReference type="Proteomes" id="UP000321949"/>
    </source>
</evidence>
<dbReference type="Proteomes" id="UP000321949">
    <property type="component" value="Unassembled WGS sequence"/>
</dbReference>
<sequence>MITCAICAGHPPRFACRTCGSEEFLTGTHCGRCRLQARLDELIGPKGSAPIELTRLRVYLANAPMDPRSVVRWLRRPHVTETLRGMATGALPVDHSSLDQLQQRPATRYFRRLLIEAQVLPNIHVLQHELTLHVAAVAATLERPTGNKLRRFYRWDVLPKLHRRYRDRDRDLSNEAFIGQRGKLAAVVRFLTWMDARGLAVSDLDQRTLDHYIARVKTREPVEHFVRWATKTRLTGDLATNVRAARNTMSNVTKEELWRDIDLLLNGEDVELEVRVAGLFMLLYAQILGRAVSMTRDRVDATGAQVTVRFGVTPVVLDDRVGDIVRRHLSAAPRRGYAAGESSWLFEGLSPGAHMTAAYIRLRLTELGIRPRVSRETRMNLLSMRMPSAVVADVIGIGNHTADRRKSKAGGIWSNYPAVRR</sequence>
<dbReference type="RefSeq" id="WP_147051380.1">
    <property type="nucleotide sequence ID" value="NZ_BKAH01000018.1"/>
</dbReference>
<reference evidence="1 2" key="1">
    <citation type="submission" date="2019-08" db="EMBL/GenBank/DDBJ databases">
        <authorList>
            <person name="Dong K."/>
        </authorList>
    </citation>
    <scope>NUCLEOTIDE SEQUENCE [LARGE SCALE GENOMIC DNA]</scope>
    <source>
        <strain evidence="1 2">K-1</strain>
    </source>
</reference>
<name>A0A5C8HY11_9MICO</name>
<dbReference type="AlphaFoldDB" id="A0A5C8HY11"/>
<keyword evidence="2" id="KW-1185">Reference proteome</keyword>
<comment type="caution">
    <text evidence="1">The sequence shown here is derived from an EMBL/GenBank/DDBJ whole genome shotgun (WGS) entry which is preliminary data.</text>
</comment>